<name>A0A1I7ZE17_9BILA</name>
<dbReference type="Proteomes" id="UP000095287">
    <property type="component" value="Unplaced"/>
</dbReference>
<dbReference type="AlphaFoldDB" id="A0A1I7ZE17"/>
<organism evidence="1 2">
    <name type="scientific">Steinernema glaseri</name>
    <dbReference type="NCBI Taxonomy" id="37863"/>
    <lineage>
        <taxon>Eukaryota</taxon>
        <taxon>Metazoa</taxon>
        <taxon>Ecdysozoa</taxon>
        <taxon>Nematoda</taxon>
        <taxon>Chromadorea</taxon>
        <taxon>Rhabditida</taxon>
        <taxon>Tylenchina</taxon>
        <taxon>Panagrolaimomorpha</taxon>
        <taxon>Strongyloidoidea</taxon>
        <taxon>Steinernematidae</taxon>
        <taxon>Steinernema</taxon>
    </lineage>
</organism>
<dbReference type="WBParaSite" id="L893_g25459.t1">
    <property type="protein sequence ID" value="L893_g25459.t1"/>
    <property type="gene ID" value="L893_g25459"/>
</dbReference>
<evidence type="ECO:0000313" key="1">
    <source>
        <dbReference type="Proteomes" id="UP000095287"/>
    </source>
</evidence>
<keyword evidence="1" id="KW-1185">Reference proteome</keyword>
<accession>A0A1I7ZE17</accession>
<proteinExistence type="predicted"/>
<sequence>MALDGGVRLLLGSLALRGSQPPDLGLIVRRLPRVSISGGRSSHAMESHCCREYLMKSGTDGGYVCCFRRPLWALYDLWLEIKKCGARLWVTCCEGDRLNYEWLGTSRAVVSSCDK</sequence>
<reference evidence="2" key="1">
    <citation type="submission" date="2016-11" db="UniProtKB">
        <authorList>
            <consortium name="WormBaseParasite"/>
        </authorList>
    </citation>
    <scope>IDENTIFICATION</scope>
</reference>
<protein>
    <submittedName>
        <fullName evidence="2">Uncharacterized protein</fullName>
    </submittedName>
</protein>
<evidence type="ECO:0000313" key="2">
    <source>
        <dbReference type="WBParaSite" id="L893_g25459.t1"/>
    </source>
</evidence>